<sequence>MNRKVLIWLGIVTAALLILFFIGLNYMFYYSGK</sequence>
<comment type="caution">
    <text evidence="2">The sequence shown here is derived from an EMBL/GenBank/DDBJ whole genome shotgun (WGS) entry which is preliminary data.</text>
</comment>
<accession>A0ABN8FL65</accession>
<feature type="transmembrane region" description="Helical" evidence="1">
    <location>
        <begin position="6"/>
        <end position="29"/>
    </location>
</feature>
<reference evidence="2" key="1">
    <citation type="submission" date="2021-12" db="EMBL/GenBank/DDBJ databases">
        <authorList>
            <person name="Criscuolo A."/>
        </authorList>
    </citation>
    <scope>NUCLEOTIDE SEQUENCE</scope>
    <source>
        <strain evidence="2">CIP111894</strain>
    </source>
</reference>
<keyword evidence="1" id="KW-0472">Membrane</keyword>
<proteinExistence type="predicted"/>
<gene>
    <name evidence="2" type="ORF">PAECIP111894_04979</name>
</gene>
<organism evidence="2 3">
    <name type="scientific">Paenibacillus pseudetheri</name>
    <dbReference type="NCBI Taxonomy" id="2897682"/>
    <lineage>
        <taxon>Bacteria</taxon>
        <taxon>Bacillati</taxon>
        <taxon>Bacillota</taxon>
        <taxon>Bacilli</taxon>
        <taxon>Bacillales</taxon>
        <taxon>Paenibacillaceae</taxon>
        <taxon>Paenibacillus</taxon>
    </lineage>
</organism>
<protein>
    <submittedName>
        <fullName evidence="2">Uncharacterized protein</fullName>
    </submittedName>
</protein>
<keyword evidence="1" id="KW-0812">Transmembrane</keyword>
<name>A0ABN8FL65_9BACL</name>
<dbReference type="Proteomes" id="UP000838749">
    <property type="component" value="Unassembled WGS sequence"/>
</dbReference>
<keyword evidence="1" id="KW-1133">Transmembrane helix</keyword>
<keyword evidence="3" id="KW-1185">Reference proteome</keyword>
<dbReference type="EMBL" id="CAKMAB010000040">
    <property type="protein sequence ID" value="CAH1058793.1"/>
    <property type="molecule type" value="Genomic_DNA"/>
</dbReference>
<evidence type="ECO:0000313" key="2">
    <source>
        <dbReference type="EMBL" id="CAH1058793.1"/>
    </source>
</evidence>
<evidence type="ECO:0000256" key="1">
    <source>
        <dbReference type="SAM" id="Phobius"/>
    </source>
</evidence>
<evidence type="ECO:0000313" key="3">
    <source>
        <dbReference type="Proteomes" id="UP000838749"/>
    </source>
</evidence>